<feature type="transmembrane region" description="Helical" evidence="7">
    <location>
        <begin position="192"/>
        <end position="217"/>
    </location>
</feature>
<dbReference type="AlphaFoldDB" id="A0A852ZC72"/>
<keyword evidence="2 7" id="KW-0813">Transport</keyword>
<protein>
    <submittedName>
        <fullName evidence="10">Putative aldouronate transport system permease protein</fullName>
    </submittedName>
</protein>
<accession>A0A852ZC72</accession>
<name>A0A852ZC72_9ACTN</name>
<evidence type="ECO:0000256" key="2">
    <source>
        <dbReference type="ARBA" id="ARBA00022448"/>
    </source>
</evidence>
<sequence>MTLVSGPAMVPETGEAGPAGAVGPGGSVRRGQGRRGVARDRSIWLLAVPGIVFFAVFSYAPMVGIVVAFKSYNVSEGILGSPWNGVENFRFFLGSGDAGRVLFNTLFLNSLFLVATTVSSVLLAIFLNEIRLRYVKRLLQSTIFLPYFISPVVVSLMLQGFLQGIGGGGGMVNEWLTSFGLPQVNWYAEPGAWPWILTVLKVWQMSGYLSIIYLATITSIPEEVYEAGRIDGASSRKLAWHITLPMLVPTMLVLLLLNIGRIFYGDFATIYAIVGDNGALFPTTDVIDTYVFRALRTLGDFGMTAAIGLMQSVVGLVFVSVATLLARRYARKSGLM</sequence>
<dbReference type="InterPro" id="IPR000515">
    <property type="entry name" value="MetI-like"/>
</dbReference>
<feature type="transmembrane region" description="Helical" evidence="7">
    <location>
        <begin position="106"/>
        <end position="127"/>
    </location>
</feature>
<keyword evidence="4 7" id="KW-0812">Transmembrane</keyword>
<dbReference type="PANTHER" id="PTHR30193">
    <property type="entry name" value="ABC TRANSPORTER PERMEASE PROTEIN"/>
    <property type="match status" value="1"/>
</dbReference>
<dbReference type="Pfam" id="PF00528">
    <property type="entry name" value="BPD_transp_1"/>
    <property type="match status" value="1"/>
</dbReference>
<keyword evidence="6 7" id="KW-0472">Membrane</keyword>
<comment type="caution">
    <text evidence="10">The sequence shown here is derived from an EMBL/GenBank/DDBJ whole genome shotgun (WGS) entry which is preliminary data.</text>
</comment>
<evidence type="ECO:0000256" key="7">
    <source>
        <dbReference type="RuleBase" id="RU363032"/>
    </source>
</evidence>
<evidence type="ECO:0000313" key="11">
    <source>
        <dbReference type="Proteomes" id="UP000579605"/>
    </source>
</evidence>
<evidence type="ECO:0000256" key="8">
    <source>
        <dbReference type="SAM" id="MobiDB-lite"/>
    </source>
</evidence>
<keyword evidence="11" id="KW-1185">Reference proteome</keyword>
<dbReference type="RefSeq" id="WP_202889317.1">
    <property type="nucleotide sequence ID" value="NZ_BAAARR010000016.1"/>
</dbReference>
<dbReference type="GO" id="GO:0005886">
    <property type="term" value="C:plasma membrane"/>
    <property type="evidence" value="ECO:0007669"/>
    <property type="project" value="UniProtKB-SubCell"/>
</dbReference>
<feature type="region of interest" description="Disordered" evidence="8">
    <location>
        <begin position="1"/>
        <end position="33"/>
    </location>
</feature>
<dbReference type="Proteomes" id="UP000579605">
    <property type="component" value="Unassembled WGS sequence"/>
</dbReference>
<comment type="subcellular location">
    <subcellularLocation>
        <location evidence="1 7">Cell membrane</location>
        <topology evidence="1 7">Multi-pass membrane protein</topology>
    </subcellularLocation>
</comment>
<feature type="transmembrane region" description="Helical" evidence="7">
    <location>
        <begin position="43"/>
        <end position="69"/>
    </location>
</feature>
<evidence type="ECO:0000256" key="6">
    <source>
        <dbReference type="ARBA" id="ARBA00023136"/>
    </source>
</evidence>
<organism evidence="10 11">
    <name type="scientific">Actinopolymorpha rutila</name>
    <dbReference type="NCBI Taxonomy" id="446787"/>
    <lineage>
        <taxon>Bacteria</taxon>
        <taxon>Bacillati</taxon>
        <taxon>Actinomycetota</taxon>
        <taxon>Actinomycetes</taxon>
        <taxon>Propionibacteriales</taxon>
        <taxon>Actinopolymorphaceae</taxon>
        <taxon>Actinopolymorpha</taxon>
    </lineage>
</organism>
<dbReference type="InterPro" id="IPR035906">
    <property type="entry name" value="MetI-like_sf"/>
</dbReference>
<evidence type="ECO:0000256" key="1">
    <source>
        <dbReference type="ARBA" id="ARBA00004651"/>
    </source>
</evidence>
<dbReference type="InterPro" id="IPR051393">
    <property type="entry name" value="ABC_transporter_permease"/>
</dbReference>
<feature type="transmembrane region" description="Helical" evidence="7">
    <location>
        <begin position="301"/>
        <end position="326"/>
    </location>
</feature>
<feature type="domain" description="ABC transmembrane type-1" evidence="9">
    <location>
        <begin position="102"/>
        <end position="322"/>
    </location>
</feature>
<reference evidence="10 11" key="1">
    <citation type="submission" date="2020-07" db="EMBL/GenBank/DDBJ databases">
        <title>Sequencing the genomes of 1000 actinobacteria strains.</title>
        <authorList>
            <person name="Klenk H.-P."/>
        </authorList>
    </citation>
    <scope>NUCLEOTIDE SEQUENCE [LARGE SCALE GENOMIC DNA]</scope>
    <source>
        <strain evidence="10 11">DSM 18448</strain>
    </source>
</reference>
<feature type="compositionally biased region" description="Low complexity" evidence="8">
    <location>
        <begin position="10"/>
        <end position="19"/>
    </location>
</feature>
<dbReference type="PANTHER" id="PTHR30193:SF44">
    <property type="entry name" value="LACTOSE TRANSPORT SYSTEM PERMEASE PROTEIN LACF"/>
    <property type="match status" value="1"/>
</dbReference>
<proteinExistence type="inferred from homology"/>
<evidence type="ECO:0000256" key="5">
    <source>
        <dbReference type="ARBA" id="ARBA00022989"/>
    </source>
</evidence>
<evidence type="ECO:0000259" key="9">
    <source>
        <dbReference type="PROSITE" id="PS50928"/>
    </source>
</evidence>
<keyword evidence="5 7" id="KW-1133">Transmembrane helix</keyword>
<feature type="transmembrane region" description="Helical" evidence="7">
    <location>
        <begin position="238"/>
        <end position="259"/>
    </location>
</feature>
<dbReference type="PROSITE" id="PS50928">
    <property type="entry name" value="ABC_TM1"/>
    <property type="match status" value="1"/>
</dbReference>
<dbReference type="CDD" id="cd06261">
    <property type="entry name" value="TM_PBP2"/>
    <property type="match status" value="1"/>
</dbReference>
<feature type="transmembrane region" description="Helical" evidence="7">
    <location>
        <begin position="148"/>
        <end position="172"/>
    </location>
</feature>
<dbReference type="Gene3D" id="1.10.3720.10">
    <property type="entry name" value="MetI-like"/>
    <property type="match status" value="1"/>
</dbReference>
<gene>
    <name evidence="10" type="ORF">F4554_003385</name>
</gene>
<dbReference type="GO" id="GO:0055085">
    <property type="term" value="P:transmembrane transport"/>
    <property type="evidence" value="ECO:0007669"/>
    <property type="project" value="InterPro"/>
</dbReference>
<evidence type="ECO:0000256" key="4">
    <source>
        <dbReference type="ARBA" id="ARBA00022692"/>
    </source>
</evidence>
<keyword evidence="3" id="KW-1003">Cell membrane</keyword>
<evidence type="ECO:0000256" key="3">
    <source>
        <dbReference type="ARBA" id="ARBA00022475"/>
    </source>
</evidence>
<evidence type="ECO:0000313" key="10">
    <source>
        <dbReference type="EMBL" id="NYH90747.1"/>
    </source>
</evidence>
<dbReference type="EMBL" id="JACBZH010000001">
    <property type="protein sequence ID" value="NYH90747.1"/>
    <property type="molecule type" value="Genomic_DNA"/>
</dbReference>
<dbReference type="SUPFAM" id="SSF161098">
    <property type="entry name" value="MetI-like"/>
    <property type="match status" value="1"/>
</dbReference>
<comment type="similarity">
    <text evidence="7">Belongs to the binding-protein-dependent transport system permease family.</text>
</comment>